<comment type="caution">
    <text evidence="1">The sequence shown here is derived from an EMBL/GenBank/DDBJ whole genome shotgun (WGS) entry which is preliminary data.</text>
</comment>
<protein>
    <submittedName>
        <fullName evidence="1">DUF2240 family protein</fullName>
    </submittedName>
</protein>
<evidence type="ECO:0000313" key="2">
    <source>
        <dbReference type="Proteomes" id="UP001141422"/>
    </source>
</evidence>
<dbReference type="InterPro" id="IPR018716">
    <property type="entry name" value="DUF2240"/>
</dbReference>
<sequence>MTELETTVAAPFRHGRKDRLSKMELVFYYVQDKRWMSQDQAKKLIDLAAKRGLLIKDGEENIYRCASSLADVAIPLGFRPGDEIFAETEEQDPIEALIDDIAAATGKTRKDLAAEMQEIAGHFDNLLVPEASVILLAKKYDVSTAAYLPALRAAMHEGP</sequence>
<dbReference type="Pfam" id="PF09999">
    <property type="entry name" value="DUF2240"/>
    <property type="match status" value="1"/>
</dbReference>
<evidence type="ECO:0000313" key="1">
    <source>
        <dbReference type="EMBL" id="MCZ0860932.1"/>
    </source>
</evidence>
<reference evidence="1" key="1">
    <citation type="submission" date="2022-12" db="EMBL/GenBank/DDBJ databases">
        <title>Isolation and characterisation of novel Methanocorpusculum spp. from native Australian herbivores indicates the genus is ancestrally host-associated.</title>
        <authorList>
            <person name="Volmer J.G."/>
            <person name="Soo R.M."/>
            <person name="Evans P.N."/>
            <person name="Hoedt E.C."/>
            <person name="Astorga Alsina A.L."/>
            <person name="Woodcroft B.J."/>
            <person name="Tyson G.W."/>
            <person name="Hugenholtz P."/>
            <person name="Morrison M."/>
        </authorList>
    </citation>
    <scope>NUCLEOTIDE SEQUENCE</scope>
    <source>
        <strain evidence="1">MG</strain>
    </source>
</reference>
<gene>
    <name evidence="1" type="ORF">O0S10_06795</name>
</gene>
<dbReference type="EMBL" id="JAPTGB010000013">
    <property type="protein sequence ID" value="MCZ0860932.1"/>
    <property type="molecule type" value="Genomic_DNA"/>
</dbReference>
<proteinExistence type="predicted"/>
<organism evidence="1 2">
    <name type="scientific">Methanocorpusculum petauri</name>
    <dbReference type="NCBI Taxonomy" id="3002863"/>
    <lineage>
        <taxon>Archaea</taxon>
        <taxon>Methanobacteriati</taxon>
        <taxon>Methanobacteriota</taxon>
        <taxon>Stenosarchaea group</taxon>
        <taxon>Methanomicrobia</taxon>
        <taxon>Methanomicrobiales</taxon>
        <taxon>Methanocorpusculaceae</taxon>
        <taxon>Methanocorpusculum</taxon>
    </lineage>
</organism>
<dbReference type="Proteomes" id="UP001141422">
    <property type="component" value="Unassembled WGS sequence"/>
</dbReference>
<name>A0ABT4IGR8_9EURY</name>
<keyword evidence="2" id="KW-1185">Reference proteome</keyword>
<accession>A0ABT4IGR8</accession>
<dbReference type="RefSeq" id="WP_268925130.1">
    <property type="nucleotide sequence ID" value="NZ_JAPTGB010000013.1"/>
</dbReference>